<dbReference type="InterPro" id="IPR004843">
    <property type="entry name" value="Calcineurin-like_PHP"/>
</dbReference>
<dbReference type="InterPro" id="IPR008963">
    <property type="entry name" value="Purple_acid_Pase-like_N"/>
</dbReference>
<keyword evidence="1" id="KW-0732">Signal</keyword>
<reference evidence="4 5" key="1">
    <citation type="submission" date="2021-10" db="EMBL/GenBank/DDBJ databases">
        <authorList>
            <person name="Criscuolo A."/>
        </authorList>
    </citation>
    <scope>NUCLEOTIDE SEQUENCE [LARGE SCALE GENOMIC DNA]</scope>
    <source>
        <strain evidence="5">CIP 111883</strain>
    </source>
</reference>
<evidence type="ECO:0000313" key="5">
    <source>
        <dbReference type="Proteomes" id="UP000789833"/>
    </source>
</evidence>
<evidence type="ECO:0000313" key="4">
    <source>
        <dbReference type="EMBL" id="CAG9622709.1"/>
    </source>
</evidence>
<dbReference type="SUPFAM" id="SSF49363">
    <property type="entry name" value="Purple acid phosphatase, N-terminal domain"/>
    <property type="match status" value="1"/>
</dbReference>
<dbReference type="Proteomes" id="UP000789833">
    <property type="component" value="Unassembled WGS sequence"/>
</dbReference>
<evidence type="ECO:0000259" key="3">
    <source>
        <dbReference type="Pfam" id="PF16656"/>
    </source>
</evidence>
<dbReference type="Pfam" id="PF00149">
    <property type="entry name" value="Metallophos"/>
    <property type="match status" value="2"/>
</dbReference>
<comment type="caution">
    <text evidence="4">The sequence shown here is derived from an EMBL/GenBank/DDBJ whole genome shotgun (WGS) entry which is preliminary data.</text>
</comment>
<feature type="domain" description="Calcineurin-like phosphoesterase" evidence="2">
    <location>
        <begin position="608"/>
        <end position="820"/>
    </location>
</feature>
<dbReference type="PANTHER" id="PTHR22953">
    <property type="entry name" value="ACID PHOSPHATASE RELATED"/>
    <property type="match status" value="1"/>
</dbReference>
<keyword evidence="5" id="KW-1185">Reference proteome</keyword>
<dbReference type="InterPro" id="IPR029052">
    <property type="entry name" value="Metallo-depent_PP-like"/>
</dbReference>
<dbReference type="Pfam" id="PF16656">
    <property type="entry name" value="Pur_ac_phosph_N"/>
    <property type="match status" value="1"/>
</dbReference>
<dbReference type="Gene3D" id="2.60.40.380">
    <property type="entry name" value="Purple acid phosphatase-like, N-terminal"/>
    <property type="match status" value="2"/>
</dbReference>
<feature type="domain" description="Calcineurin-like phosphoesterase" evidence="2">
    <location>
        <begin position="164"/>
        <end position="350"/>
    </location>
</feature>
<name>A0ABM8YRU1_9BACI</name>
<dbReference type="InterPro" id="IPR039331">
    <property type="entry name" value="PAPs-like"/>
</dbReference>
<dbReference type="EMBL" id="CAKJTJ010000025">
    <property type="protein sequence ID" value="CAG9622709.1"/>
    <property type="molecule type" value="Genomic_DNA"/>
</dbReference>
<sequence>MGRGKKSLSKLISVFLVVLIAVSGLVTPMTTLAVAPAKTPSQISMSIGGGAEEGKTAMSFNWLMGPEVGSAEIIYGTSPSLDDGVTKIATKSIPKEEDIVSTRSTPVQFTPITSFNAVIQDLIPETNYYYKVGNVEDGYSAIASFTAPADPDANKPFSFVISPDTQGTSVSSFENTKKLYDHIKENESDTAFLLHTGDVVEDGHFSDQWQMFFDAAQNLSDTLPFMVTPGNHDGASYDRDLVQYRARLNHTSLNKPEGLTPAADGTVYSYEYGDALFISLNSYASKEDDTIQWDFLEKEVKNTSKVWKIAYFHVPPYNPGHSHYNIDNLTGKKLTDAGIDLVLNGHEHGYHRNTLKTTSTASGTGSFENVTFGEAPTYVIGGSVYNYGYSLNGTKDTSWSDFHYDLRKNKTGTGGGSIHSPGVYSKVNVTSNAITYTAYYKATGAEGPFQVIDTFTFTKSGDELSQPIGGGKEPTSVTFLYDSFNQEEGKYIARFNWVTPPTTKTTQLYYAKKTDFESNGGMFTNMVVGTNNTVDLSSALENANYTGAGTDYSVEPVQSHKVETTVLEPDTEYVYSVGDGAMNVTDVKSPASFTTPESDVDTFNFNWVTDVHASPGSNHNGKALEQAFTDFPDASFILSSGDQISYGFDTVQWDAFFEGNADKFARVPLYLGTGNHEYDGAGNKWAPNNSWDSIDPTLQNLLGRYNPPKNGASFYGGGDGTERMVSGLDIKQFESSNYYFVYGDTLFMMLDYQDQSSSSQRKAQQDWMKSVVKQNPTKWTVAVIHKSLFGYRMANPVESWTTAFDEAGVDVVLMGHDHIYVRTKLYANGANIDPQTYGNGTTYITNYSGNRDRRGPRFVSDNRDASKMAYVDVRPIGEGFSNISISPDEIRITSKGLDTDGNLVNGDKDVLVTNTPRTPNLADWNYPAVPKEVNELTITKVELSGIAKEGQTLNSSVTPSGATADFRWESSADGTTWTTIEGETESSYTIKEEDVGLYLRSVATGNGFYNGGATSAATDKVTPIGGDTQTIKVGTASELVALSEGFGTSAYPIDGKYELSANIDMQDVTFSVIGGGTKPTPFLGTFNGNGYTISNLKMESANGSTGFFSYVGTNGIIENLKLINADIVGQGSTGAIAGTSTGTIENTYVNGKITGGSNTGGIVGTLHAGTLQNSTVNAEVYGNPVGGLIGGTNWNGSGSPLITKDTTTGNVIQNNLIMATVSGPAGGNYIGAVVGDMGGSSGSLLQNFTGNAVTNEVSGAAPGSGKIAGYWSGSRPIIDANQNNYYNSDKLSTDDLPSGVATTFTGVTTTDFAQKATFEKLGWDFNNVWDWDETNNVPVNKVFNVDEDEDNVEPIIPEKVYNYKNYKTGKLMIHDQSVSVTIDAASDIKNGIVFTGAYAEFYGEGFANQTVTIKPKNDHAVVVDFKGTQVKEVIIEGSKVEVRGDENVQVLTKGKKAR</sequence>
<feature type="domain" description="Purple acid phosphatase N-terminal" evidence="3">
    <location>
        <begin position="41"/>
        <end position="146"/>
    </location>
</feature>
<evidence type="ECO:0000259" key="2">
    <source>
        <dbReference type="Pfam" id="PF00149"/>
    </source>
</evidence>
<dbReference type="SUPFAM" id="SSF56300">
    <property type="entry name" value="Metallo-dependent phosphatases"/>
    <property type="match status" value="2"/>
</dbReference>
<dbReference type="Gene3D" id="2.160.20.110">
    <property type="match status" value="1"/>
</dbReference>
<keyword evidence="4" id="KW-0378">Hydrolase</keyword>
<dbReference type="Gene3D" id="3.60.21.10">
    <property type="match status" value="2"/>
</dbReference>
<dbReference type="Gene3D" id="2.60.40.2700">
    <property type="match status" value="1"/>
</dbReference>
<protein>
    <submittedName>
        <fullName evidence="4">3',5'-cyclic adenosine monophosphate phosphodiesterase CpdA</fullName>
        <ecNumber evidence="4">3.1.4.53</ecNumber>
    </submittedName>
</protein>
<evidence type="ECO:0000256" key="1">
    <source>
        <dbReference type="ARBA" id="ARBA00022729"/>
    </source>
</evidence>
<dbReference type="EC" id="3.1.4.53" evidence="4"/>
<dbReference type="InterPro" id="IPR015914">
    <property type="entry name" value="PAPs_N"/>
</dbReference>
<organism evidence="4 5">
    <name type="scientific">Sutcliffiella rhizosphaerae</name>
    <dbReference type="NCBI Taxonomy" id="2880967"/>
    <lineage>
        <taxon>Bacteria</taxon>
        <taxon>Bacillati</taxon>
        <taxon>Bacillota</taxon>
        <taxon>Bacilli</taxon>
        <taxon>Bacillales</taxon>
        <taxon>Bacillaceae</taxon>
        <taxon>Sutcliffiella</taxon>
    </lineage>
</organism>
<dbReference type="PANTHER" id="PTHR22953:SF153">
    <property type="entry name" value="PURPLE ACID PHOSPHATASE"/>
    <property type="match status" value="1"/>
</dbReference>
<proteinExistence type="predicted"/>
<dbReference type="GO" id="GO:0004115">
    <property type="term" value="F:3',5'-cyclic-AMP phosphodiesterase activity"/>
    <property type="evidence" value="ECO:0007669"/>
    <property type="project" value="UniProtKB-EC"/>
</dbReference>
<gene>
    <name evidence="4" type="primary">cpdA_2</name>
    <name evidence="4" type="ORF">BACCIP111883_03500</name>
</gene>
<accession>A0ABM8YRU1</accession>